<comment type="caution">
    <text evidence="1">The sequence shown here is derived from an EMBL/GenBank/DDBJ whole genome shotgun (WGS) entry which is preliminary data.</text>
</comment>
<evidence type="ECO:0000313" key="2">
    <source>
        <dbReference type="Proteomes" id="UP001172083"/>
    </source>
</evidence>
<dbReference type="Gene3D" id="2.40.160.60">
    <property type="entry name" value="Outer membrane protein transport protein (OMPP1/FadL/TodX)"/>
    <property type="match status" value="1"/>
</dbReference>
<evidence type="ECO:0008006" key="3">
    <source>
        <dbReference type="Google" id="ProtNLM"/>
    </source>
</evidence>
<protein>
    <recommendedName>
        <fullName evidence="3">Long-chain fatty acid transport protein</fullName>
    </recommendedName>
</protein>
<dbReference type="EMBL" id="JAUJEB010000001">
    <property type="protein sequence ID" value="MDN5211282.1"/>
    <property type="molecule type" value="Genomic_DNA"/>
</dbReference>
<sequence length="415" mass="45953">MKYTNFPLLLVLIMISFISGIDTKAQSIAGSAYTVFGIGDLIPKQSAINKALGGSGIGLRSELYLNLQNPASLTAITSPVTQLFEMGAHVEFDRYKTMDAEETGSSGNLSNLNLWFRLSPRWAMAIGFAPYSKVDYDITTQRNLGALSTASIVNYQGSGGFNQVYLGNGFRVTKNLSIGFNSAFLFGSILKTEIVESLDLSNAFRVENQLFMNKVLFDFGAQYSVFLPKSTITIGTTFAYETAFSVTKDATLFESDLNTISGETTTEDNYRLPLTAGFGLSFNSAKSTISADVKYQNWSTTSFSEDTGFRDIYHYALGYEYKTNFSSDHNLNMVCFRSGIFYKDNYLDLADGTFAEWGFNVGIGIPVQGNKTTLNLNYSHLRRGTTNNGLIEESAGLINFDVVIRDAWFIRRKFN</sequence>
<evidence type="ECO:0000313" key="1">
    <source>
        <dbReference type="EMBL" id="MDN5211282.1"/>
    </source>
</evidence>
<reference evidence="1" key="1">
    <citation type="submission" date="2023-06" db="EMBL/GenBank/DDBJ databases">
        <title>Genomic of Agaribacillus aureum.</title>
        <authorList>
            <person name="Wang G."/>
        </authorList>
    </citation>
    <scope>NUCLEOTIDE SEQUENCE</scope>
    <source>
        <strain evidence="1">BMA12</strain>
    </source>
</reference>
<dbReference type="SUPFAM" id="SSF56935">
    <property type="entry name" value="Porins"/>
    <property type="match status" value="1"/>
</dbReference>
<dbReference type="Proteomes" id="UP001172083">
    <property type="component" value="Unassembled WGS sequence"/>
</dbReference>
<dbReference type="RefSeq" id="WP_346756617.1">
    <property type="nucleotide sequence ID" value="NZ_JAUJEB010000001.1"/>
</dbReference>
<proteinExistence type="predicted"/>
<name>A0ABT8L0M2_9BACT</name>
<gene>
    <name evidence="1" type="ORF">QQ020_04445</name>
</gene>
<accession>A0ABT8L0M2</accession>
<keyword evidence="2" id="KW-1185">Reference proteome</keyword>
<organism evidence="1 2">
    <name type="scientific">Agaribacillus aureus</name>
    <dbReference type="NCBI Taxonomy" id="3051825"/>
    <lineage>
        <taxon>Bacteria</taxon>
        <taxon>Pseudomonadati</taxon>
        <taxon>Bacteroidota</taxon>
        <taxon>Cytophagia</taxon>
        <taxon>Cytophagales</taxon>
        <taxon>Splendidivirgaceae</taxon>
        <taxon>Agaribacillus</taxon>
    </lineage>
</organism>